<dbReference type="OrthoDB" id="2019644at2759"/>
<dbReference type="HOGENOM" id="CLU_001071_0_0_1"/>
<dbReference type="PANTHER" id="PTHR31344:SF0">
    <property type="entry name" value="NUCLEAR PORE COMPLEX PROTEIN NUP205"/>
    <property type="match status" value="1"/>
</dbReference>
<evidence type="ECO:0000313" key="5">
    <source>
        <dbReference type="EMBL" id="KDQ11276.1"/>
    </source>
</evidence>
<keyword evidence="3" id="KW-0813">Transport</keyword>
<dbReference type="GO" id="GO:0017056">
    <property type="term" value="F:structural constituent of nuclear pore"/>
    <property type="evidence" value="ECO:0007669"/>
    <property type="project" value="TreeGrafter"/>
</dbReference>
<comment type="subcellular location">
    <subcellularLocation>
        <location evidence="1">Nucleus</location>
    </subcellularLocation>
</comment>
<dbReference type="FunCoup" id="A0A067MI92">
    <property type="interactions" value="511"/>
</dbReference>
<comment type="similarity">
    <text evidence="2">Belongs to the NUP186/NUP192/NUP205 family.</text>
</comment>
<protein>
    <recommendedName>
        <fullName evidence="7">Nucleoporin Nup186/Nup192/Nup205</fullName>
    </recommendedName>
</protein>
<dbReference type="EMBL" id="KL198060">
    <property type="protein sequence ID" value="KDQ11276.1"/>
    <property type="molecule type" value="Genomic_DNA"/>
</dbReference>
<keyword evidence="4" id="KW-0539">Nucleus</keyword>
<accession>A0A067MI92</accession>
<organism evidence="5 6">
    <name type="scientific">Botryobasidium botryosum (strain FD-172 SS1)</name>
    <dbReference type="NCBI Taxonomy" id="930990"/>
    <lineage>
        <taxon>Eukaryota</taxon>
        <taxon>Fungi</taxon>
        <taxon>Dikarya</taxon>
        <taxon>Basidiomycota</taxon>
        <taxon>Agaricomycotina</taxon>
        <taxon>Agaricomycetes</taxon>
        <taxon>Cantharellales</taxon>
        <taxon>Botryobasidiaceae</taxon>
        <taxon>Botryobasidium</taxon>
    </lineage>
</organism>
<dbReference type="GO" id="GO:0006999">
    <property type="term" value="P:nuclear pore organization"/>
    <property type="evidence" value="ECO:0007669"/>
    <property type="project" value="TreeGrafter"/>
</dbReference>
<dbReference type="Proteomes" id="UP000027195">
    <property type="component" value="Unassembled WGS sequence"/>
</dbReference>
<sequence>MDYFRELHGFIKDLVASPSRNEEQKLYYELEQAKPRFYKLFDVPPRNPSERMQVESGRVNIRGKTIVLNDQPKQEALFLAQELGCSELFCAELLEHVQRRDPNLVGSATAEKALMEFHAERMELLNCLRTIIENALRRESIEPRLVHMFQKFTIDLLGATVDLGGKRGKGRFSEKLLVEIDEIKAAIAKQRVALQSAPSASTPYQYQQPPTAANQAVAKFGDNVVQGRIKYLQEERRQLGHILYIIAAARELKSSDVSKLVQWLSTSEGPEEGLTIYILTAVYAAVDPTPDIGVDESVTSLFSDRQLFLSMNRALNQSNWTSPELKAAVLLQWSLFLLEDRRRDPNLQGDASVVEDEVEGIVRNAVEGDAFKCLSHLTVIARARGSSEDLVDEFSVLGGARWEDGERVDYVEPEFYPYLLNQLEILVTSLITNMGSILRKIKTREEDVLLSRTHQHLHHRSLSAVDPPKPPRNDIEAFFRLIAVIYSEKEPDAGLRFWIDEDGKLLGFLRWAAESRNLGMIVAMYDMLASLSRGPNCSSYAYNFLSGGGQYSMPGTTQASSTCSWQSLFNALEYYATNLPNPRNIQASVSSRMSISGLNPGGMHASAAQPVSLPPEEILMLRSFLRLLRTVALYSPTARAALQENSSFRAISALLTLVTCSIPLELKAALFETLGAFCSPGGGTTSADNVRQMWVALERAEVLPVRGVQSAPASGLLSSRFGRPTTGGGGVLFELEQVESVGKTYPATIAFIHLLNSLIHTPGKSLTFETEASTVPENLGAGYRTPGIIPYIRFVIDDVYLKAGSREYLSGPEKWRVCDACLCFLEKCLASYDLSVLQSTDFAEFTGANPSAKTIATLTSLVAHPGFEVLSRILSDSRLRDELFFLAEQGFEAIQKNMAGTQYANKTILRALRIIHRVLVIQGLFLEGLVPLVNGIDSIPGFGQVSLAARGLNSMDQWLLWRGKIVPQIGLYVNSVDEDEMALLAIQILTSLSESAHFNSVPQHGPGFASRKLNTLAVLLEESDCLPQILDGFVRLLEVDANNDQEDEMPIEPVSHIHAIRSAILNLLLQNTQLGRSAPNLAHLLLGFEARGPSNEVAIEDPKATNSRVSCLHVVLELLGEKVARLERSESRGAAQASSPLFMRHPILAEKCYRLVHQLCVHPFTSRATLRYLRTREDFFARQLSVFPMKPPAIRGEEMGEVAYADQSHVTTTCATLTAFLRLRSWILESVALELHVLTDAGQQQRIDRLLEILFGSSEGVLVGDVGSLHGALLGHSPGQSLIRVLEILESLVLDWHDGVLVKDVQLHFYANIDWDSCLRTDESGCQIFDERAIVSLLAAVRRQHQQQGSLTAEGVQEQLKRETKFVLQSAAVENHRRQIDHAKGVAFESWRRIITIVLAECFDRLPHDRREAVLFDILQTLPSLIVEPSIAPSTAILLSEVVLSLITKVREDRHHQLVLQSTAEDSYTASLPTDRLHVLFKSILDCILQKGTTERVRGNLYSALINYIHLVFSPEERAQPSSSTDISFDGNASMSLDLSARDLGASFLSRTQSGGAEPPKRSALEVGTLSIVNTVVDRLVPVICRDAVDGSEVWKTVAFTLLDALIRLSRVEKSHRVLSTIVRQGFLQNFVHSIRDSGRELQLVLKPDPASLNSLYVYEAKMSLLIRIAQTRQGADRLAESRLFYVLSQCEFLGARPENDQDFLDYDTFLPSAIERYHQLLLPTLQLAASMLSTAGSASTFIIKQALDFVYAHRETIAILIADHSSQISVSVLNELQLLVCICSFVLPQVKDEDLEDATSFKQIHAAVLSLAARSLNRQRWNVSVCAANDTEQMEAQMAVRGYGRKGSVWSEKVETSARRLQKWITVYLAGVMDRKPDAFRPVLSSNTPAKQLEGNPASHVDVRVPTVMDSIMALRVLVQELGTALEQVQDISSKLEQPGEVGVDEIEEIVTCSGIDFLEELDIPQRRVIAFSELGKSWERCKSSVLEKLHTIELLLYLDWRHLNFYVNEHGSYPTNTHLSLGSSTRVLASSFRGQADDLGPEPGERSRLQDRASAELIPLLDKLEEMETSVFANDKSSRLFVELLTRRLRDLLIVRNTITTSQSERLGHSGIFD</sequence>
<proteinExistence type="inferred from homology"/>
<evidence type="ECO:0000256" key="1">
    <source>
        <dbReference type="ARBA" id="ARBA00004123"/>
    </source>
</evidence>
<name>A0A067MI92_BOTB1</name>
<gene>
    <name evidence="5" type="ORF">BOTBODRAFT_177518</name>
</gene>
<dbReference type="STRING" id="930990.A0A067MI92"/>
<evidence type="ECO:0000256" key="4">
    <source>
        <dbReference type="ARBA" id="ARBA00023242"/>
    </source>
</evidence>
<reference evidence="6" key="1">
    <citation type="journal article" date="2014" name="Proc. Natl. Acad. Sci. U.S.A.">
        <title>Extensive sampling of basidiomycete genomes demonstrates inadequacy of the white-rot/brown-rot paradigm for wood decay fungi.</title>
        <authorList>
            <person name="Riley R."/>
            <person name="Salamov A.A."/>
            <person name="Brown D.W."/>
            <person name="Nagy L.G."/>
            <person name="Floudas D."/>
            <person name="Held B.W."/>
            <person name="Levasseur A."/>
            <person name="Lombard V."/>
            <person name="Morin E."/>
            <person name="Otillar R."/>
            <person name="Lindquist E.A."/>
            <person name="Sun H."/>
            <person name="LaButti K.M."/>
            <person name="Schmutz J."/>
            <person name="Jabbour D."/>
            <person name="Luo H."/>
            <person name="Baker S.E."/>
            <person name="Pisabarro A.G."/>
            <person name="Walton J.D."/>
            <person name="Blanchette R.A."/>
            <person name="Henrissat B."/>
            <person name="Martin F."/>
            <person name="Cullen D."/>
            <person name="Hibbett D.S."/>
            <person name="Grigoriev I.V."/>
        </authorList>
    </citation>
    <scope>NUCLEOTIDE SEQUENCE [LARGE SCALE GENOMIC DNA]</scope>
    <source>
        <strain evidence="6">FD-172 SS1</strain>
    </source>
</reference>
<dbReference type="InterPro" id="IPR021827">
    <property type="entry name" value="Nup186/Nup192/Nup205"/>
</dbReference>
<evidence type="ECO:0000313" key="6">
    <source>
        <dbReference type="Proteomes" id="UP000027195"/>
    </source>
</evidence>
<dbReference type="GO" id="GO:0044611">
    <property type="term" value="C:nuclear pore inner ring"/>
    <property type="evidence" value="ECO:0007669"/>
    <property type="project" value="TreeGrafter"/>
</dbReference>
<evidence type="ECO:0000256" key="3">
    <source>
        <dbReference type="ARBA" id="ARBA00022448"/>
    </source>
</evidence>
<dbReference type="PANTHER" id="PTHR31344">
    <property type="entry name" value="NUCLEAR PORE COMPLEX PROTEIN NUP205"/>
    <property type="match status" value="1"/>
</dbReference>
<dbReference type="Pfam" id="PF11894">
    <property type="entry name" value="Nup192"/>
    <property type="match status" value="1"/>
</dbReference>
<keyword evidence="6" id="KW-1185">Reference proteome</keyword>
<evidence type="ECO:0008006" key="7">
    <source>
        <dbReference type="Google" id="ProtNLM"/>
    </source>
</evidence>
<evidence type="ECO:0000256" key="2">
    <source>
        <dbReference type="ARBA" id="ARBA00005892"/>
    </source>
</evidence>
<dbReference type="InParanoid" id="A0A067MI92"/>